<evidence type="ECO:0000313" key="1">
    <source>
        <dbReference type="EMBL" id="GAA1520212.1"/>
    </source>
</evidence>
<comment type="caution">
    <text evidence="1">The sequence shown here is derived from an EMBL/GenBank/DDBJ whole genome shotgun (WGS) entry which is preliminary data.</text>
</comment>
<name>A0ABN2AJU2_9ACTN</name>
<evidence type="ECO:0008006" key="3">
    <source>
        <dbReference type="Google" id="ProtNLM"/>
    </source>
</evidence>
<organism evidence="1 2">
    <name type="scientific">Nocardioides humi</name>
    <dbReference type="NCBI Taxonomy" id="449461"/>
    <lineage>
        <taxon>Bacteria</taxon>
        <taxon>Bacillati</taxon>
        <taxon>Actinomycetota</taxon>
        <taxon>Actinomycetes</taxon>
        <taxon>Propionibacteriales</taxon>
        <taxon>Nocardioidaceae</taxon>
        <taxon>Nocardioides</taxon>
    </lineage>
</organism>
<proteinExistence type="predicted"/>
<dbReference type="EMBL" id="BAAAOR010000021">
    <property type="protein sequence ID" value="GAA1520212.1"/>
    <property type="molecule type" value="Genomic_DNA"/>
</dbReference>
<reference evidence="1 2" key="1">
    <citation type="journal article" date="2019" name="Int. J. Syst. Evol. Microbiol.">
        <title>The Global Catalogue of Microorganisms (GCM) 10K type strain sequencing project: providing services to taxonomists for standard genome sequencing and annotation.</title>
        <authorList>
            <consortium name="The Broad Institute Genomics Platform"/>
            <consortium name="The Broad Institute Genome Sequencing Center for Infectious Disease"/>
            <person name="Wu L."/>
            <person name="Ma J."/>
        </authorList>
    </citation>
    <scope>NUCLEOTIDE SEQUENCE [LARGE SCALE GENOMIC DNA]</scope>
    <source>
        <strain evidence="1 2">JCM 14942</strain>
    </source>
</reference>
<evidence type="ECO:0000313" key="2">
    <source>
        <dbReference type="Proteomes" id="UP001500842"/>
    </source>
</evidence>
<sequence>MAVAAVARALVRRDRRTGEADRCGGPEKVLRTVVTLLPGEYGVRVRRRKGVKALPLLATPAP</sequence>
<keyword evidence="2" id="KW-1185">Reference proteome</keyword>
<protein>
    <recommendedName>
        <fullName evidence="3">Transposase</fullName>
    </recommendedName>
</protein>
<dbReference type="Proteomes" id="UP001500842">
    <property type="component" value="Unassembled WGS sequence"/>
</dbReference>
<accession>A0ABN2AJU2</accession>
<gene>
    <name evidence="1" type="ORF">GCM10009788_25050</name>
</gene>